<gene>
    <name evidence="1" type="ORF">g.11474</name>
</gene>
<dbReference type="EMBL" id="GEDC01014543">
    <property type="protein sequence ID" value="JAS22755.1"/>
    <property type="molecule type" value="Transcribed_RNA"/>
</dbReference>
<protein>
    <submittedName>
        <fullName evidence="1">Uncharacterized protein</fullName>
    </submittedName>
</protein>
<dbReference type="AlphaFoldDB" id="A0A1B6DAY3"/>
<sequence length="103" mass="11936">PPSFAAFAMETISVMFGVNFMKTGIVTADFTHLEIFFTNTGSCPQARPMPDSPIFCGFRYGNNISDVWSQFYENWNCYSRFYPLRDILHQYWVLSTSQTHARL</sequence>
<reference evidence="1" key="1">
    <citation type="submission" date="2015-12" db="EMBL/GenBank/DDBJ databases">
        <title>De novo transcriptome assembly of four potential Pierce s Disease insect vectors from Arizona vineyards.</title>
        <authorList>
            <person name="Tassone E.E."/>
        </authorList>
    </citation>
    <scope>NUCLEOTIDE SEQUENCE</scope>
</reference>
<evidence type="ECO:0000313" key="1">
    <source>
        <dbReference type="EMBL" id="JAS22755.1"/>
    </source>
</evidence>
<organism evidence="1">
    <name type="scientific">Clastoptera arizonana</name>
    <name type="common">Arizona spittle bug</name>
    <dbReference type="NCBI Taxonomy" id="38151"/>
    <lineage>
        <taxon>Eukaryota</taxon>
        <taxon>Metazoa</taxon>
        <taxon>Ecdysozoa</taxon>
        <taxon>Arthropoda</taxon>
        <taxon>Hexapoda</taxon>
        <taxon>Insecta</taxon>
        <taxon>Pterygota</taxon>
        <taxon>Neoptera</taxon>
        <taxon>Paraneoptera</taxon>
        <taxon>Hemiptera</taxon>
        <taxon>Auchenorrhyncha</taxon>
        <taxon>Cercopoidea</taxon>
        <taxon>Clastopteridae</taxon>
        <taxon>Clastoptera</taxon>
    </lineage>
</organism>
<proteinExistence type="predicted"/>
<accession>A0A1B6DAY3</accession>
<feature type="non-terminal residue" evidence="1">
    <location>
        <position position="1"/>
    </location>
</feature>
<feature type="non-terminal residue" evidence="1">
    <location>
        <position position="103"/>
    </location>
</feature>
<name>A0A1B6DAY3_9HEMI</name>